<dbReference type="OrthoDB" id="446321at2759"/>
<evidence type="ECO:0000313" key="2">
    <source>
        <dbReference type="Proteomes" id="UP000601435"/>
    </source>
</evidence>
<organism evidence="1 2">
    <name type="scientific">Symbiodinium necroappetens</name>
    <dbReference type="NCBI Taxonomy" id="1628268"/>
    <lineage>
        <taxon>Eukaryota</taxon>
        <taxon>Sar</taxon>
        <taxon>Alveolata</taxon>
        <taxon>Dinophyceae</taxon>
        <taxon>Suessiales</taxon>
        <taxon>Symbiodiniaceae</taxon>
        <taxon>Symbiodinium</taxon>
    </lineage>
</organism>
<accession>A0A813BXP4</accession>
<protein>
    <submittedName>
        <fullName evidence="1">Uncharacterized protein</fullName>
    </submittedName>
</protein>
<gene>
    <name evidence="1" type="ORF">SNEC2469_LOCUS32082</name>
</gene>
<reference evidence="1" key="1">
    <citation type="submission" date="2021-02" db="EMBL/GenBank/DDBJ databases">
        <authorList>
            <person name="Dougan E. K."/>
            <person name="Rhodes N."/>
            <person name="Thang M."/>
            <person name="Chan C."/>
        </authorList>
    </citation>
    <scope>NUCLEOTIDE SEQUENCE</scope>
</reference>
<dbReference type="EMBL" id="CAJNJA010079859">
    <property type="protein sequence ID" value="CAE7926120.1"/>
    <property type="molecule type" value="Genomic_DNA"/>
</dbReference>
<name>A0A813BXP4_9DINO</name>
<proteinExistence type="predicted"/>
<dbReference type="Proteomes" id="UP000601435">
    <property type="component" value="Unassembled WGS sequence"/>
</dbReference>
<evidence type="ECO:0000313" key="1">
    <source>
        <dbReference type="EMBL" id="CAE7926120.1"/>
    </source>
</evidence>
<dbReference type="InterPro" id="IPR043502">
    <property type="entry name" value="DNA/RNA_pol_sf"/>
</dbReference>
<comment type="caution">
    <text evidence="1">The sequence shown here is derived from an EMBL/GenBank/DDBJ whole genome shotgun (WGS) entry which is preliminary data.</text>
</comment>
<dbReference type="SUPFAM" id="SSF56672">
    <property type="entry name" value="DNA/RNA polymerases"/>
    <property type="match status" value="1"/>
</dbReference>
<sequence length="368" mass="40041">MLAYALGLSKDREFLRMYVNQPGVAEPTAVGLNALPFGAIGSVIWTAFFDDYSVVTKTSLQKNVAFAVQSLFGLLGLTYATEGKKAPEFSPTFNMLGLVVDMTGFKDKVIKIGHTTKRIQELVESLDTVAAANLLCPKEAERLRGRMNFFEGYAFGRGPAQAVKLLDRQARAGLLRTSLTQEAARAIKVLKERLVSAIPLEINLKSCDSWFLFTDGAFENGVGSVGAVYFGPNGNALGSFGSKVPNSFMRQVLSYSSNPIYELELLPVLLAMRAWGSVFKSGQLVCYVDNEAAKAALIKSCAATSVGERIVNAIRLAEDDLQLRCWYSRVPSKSNPADAPSRLCFDNVPNSTIVDSSLLQWDVPSSSF</sequence>
<dbReference type="AlphaFoldDB" id="A0A813BXP4"/>
<keyword evidence="2" id="KW-1185">Reference proteome</keyword>